<evidence type="ECO:0000313" key="2">
    <source>
        <dbReference type="Proteomes" id="UP000823941"/>
    </source>
</evidence>
<organism evidence="1 2">
    <name type="scientific">Plutella xylostella</name>
    <name type="common">Diamondback moth</name>
    <name type="synonym">Plutella maculipennis</name>
    <dbReference type="NCBI Taxonomy" id="51655"/>
    <lineage>
        <taxon>Eukaryota</taxon>
        <taxon>Metazoa</taxon>
        <taxon>Ecdysozoa</taxon>
        <taxon>Arthropoda</taxon>
        <taxon>Hexapoda</taxon>
        <taxon>Insecta</taxon>
        <taxon>Pterygota</taxon>
        <taxon>Neoptera</taxon>
        <taxon>Endopterygota</taxon>
        <taxon>Lepidoptera</taxon>
        <taxon>Glossata</taxon>
        <taxon>Ditrysia</taxon>
        <taxon>Yponomeutoidea</taxon>
        <taxon>Plutellidae</taxon>
        <taxon>Plutella</taxon>
    </lineage>
</organism>
<sequence>MFSHHEYYEMVRCYVLSGEILEQARRLYEAERLPRLRNLGLVNAVIPSTRTILAANQRLSDHGQFKTPAHAQGRGRVELPANIELQILEFFEQKPTDSTRDASRRFGVSHYAVWKLLKTEEMHAYHFQSVQALHEPDAASRRAFC</sequence>
<proteinExistence type="predicted"/>
<dbReference type="EMBL" id="JAHIBW010000007">
    <property type="protein sequence ID" value="KAG7309390.1"/>
    <property type="molecule type" value="Genomic_DNA"/>
</dbReference>
<evidence type="ECO:0008006" key="3">
    <source>
        <dbReference type="Google" id="ProtNLM"/>
    </source>
</evidence>
<dbReference type="Proteomes" id="UP000823941">
    <property type="component" value="Chromosome 7"/>
</dbReference>
<name>A0ABQ7QWF3_PLUXY</name>
<protein>
    <recommendedName>
        <fullName evidence="3">HTH psq-type domain-containing protein</fullName>
    </recommendedName>
</protein>
<keyword evidence="2" id="KW-1185">Reference proteome</keyword>
<accession>A0ABQ7QWF3</accession>
<dbReference type="PANTHER" id="PTHR47326">
    <property type="entry name" value="TRANSPOSABLE ELEMENT TC3 TRANSPOSASE-LIKE PROTEIN"/>
    <property type="match status" value="1"/>
</dbReference>
<comment type="caution">
    <text evidence="1">The sequence shown here is derived from an EMBL/GenBank/DDBJ whole genome shotgun (WGS) entry which is preliminary data.</text>
</comment>
<gene>
    <name evidence="1" type="ORF">JYU34_005353</name>
</gene>
<evidence type="ECO:0000313" key="1">
    <source>
        <dbReference type="EMBL" id="KAG7309390.1"/>
    </source>
</evidence>
<dbReference type="PANTHER" id="PTHR47326:SF1">
    <property type="entry name" value="HTH PSQ-TYPE DOMAIN-CONTAINING PROTEIN"/>
    <property type="match status" value="1"/>
</dbReference>
<reference evidence="1 2" key="1">
    <citation type="submission" date="2021-06" db="EMBL/GenBank/DDBJ databases">
        <title>A haploid diamondback moth (Plutella xylostella L.) genome assembly resolves 31 chromosomes and identifies a diamide resistance mutation.</title>
        <authorList>
            <person name="Ward C.M."/>
            <person name="Perry K.D."/>
            <person name="Baker G."/>
            <person name="Powis K."/>
            <person name="Heckel D.G."/>
            <person name="Baxter S.W."/>
        </authorList>
    </citation>
    <scope>NUCLEOTIDE SEQUENCE [LARGE SCALE GENOMIC DNA]</scope>
    <source>
        <strain evidence="1 2">LV</strain>
        <tissue evidence="1">Single pupa</tissue>
    </source>
</reference>